<feature type="binding site" evidence="8">
    <location>
        <begin position="161"/>
        <end position="166"/>
    </location>
    <ligand>
        <name>ATP</name>
        <dbReference type="ChEBI" id="CHEBI:30616"/>
    </ligand>
</feature>
<evidence type="ECO:0000256" key="8">
    <source>
        <dbReference type="HAMAP-Rule" id="MF_01643"/>
    </source>
</evidence>
<feature type="binding site" evidence="8">
    <location>
        <position position="356"/>
    </location>
    <ligand>
        <name>N(1)-(5-phospho-beta-D-ribosyl)glycinamide</name>
        <dbReference type="ChEBI" id="CHEBI:143788"/>
    </ligand>
</feature>
<keyword evidence="5 8" id="KW-0658">Purine biosynthesis</keyword>
<dbReference type="InterPro" id="IPR003135">
    <property type="entry name" value="ATP-grasp_carboxylate-amine"/>
</dbReference>
<name>A0A0L8A900_9GAMM</name>
<evidence type="ECO:0000256" key="4">
    <source>
        <dbReference type="ARBA" id="ARBA00022741"/>
    </source>
</evidence>
<evidence type="ECO:0000259" key="9">
    <source>
        <dbReference type="PROSITE" id="PS50975"/>
    </source>
</evidence>
<proteinExistence type="inferred from homology"/>
<organism evidence="10 11">
    <name type="scientific">Stenotrophomonas geniculata N1</name>
    <dbReference type="NCBI Taxonomy" id="1167641"/>
    <lineage>
        <taxon>Bacteria</taxon>
        <taxon>Pseudomonadati</taxon>
        <taxon>Pseudomonadota</taxon>
        <taxon>Gammaproteobacteria</taxon>
        <taxon>Lysobacterales</taxon>
        <taxon>Lysobacteraceae</taxon>
        <taxon>Stenotrophomonas</taxon>
    </lineage>
</organism>
<feature type="domain" description="ATP-grasp" evidence="9">
    <location>
        <begin position="120"/>
        <end position="309"/>
    </location>
</feature>
<evidence type="ECO:0000313" key="11">
    <source>
        <dbReference type="Proteomes" id="UP000036890"/>
    </source>
</evidence>
<dbReference type="GO" id="GO:0005829">
    <property type="term" value="C:cytosol"/>
    <property type="evidence" value="ECO:0007669"/>
    <property type="project" value="TreeGrafter"/>
</dbReference>
<dbReference type="GO" id="GO:0000287">
    <property type="term" value="F:magnesium ion binding"/>
    <property type="evidence" value="ECO:0007669"/>
    <property type="project" value="UniProtKB-UniRule"/>
</dbReference>
<dbReference type="InterPro" id="IPR016185">
    <property type="entry name" value="PreATP-grasp_dom_sf"/>
</dbReference>
<dbReference type="Pfam" id="PF02222">
    <property type="entry name" value="ATP-grasp"/>
    <property type="match status" value="1"/>
</dbReference>
<evidence type="ECO:0000256" key="1">
    <source>
        <dbReference type="ARBA" id="ARBA00011738"/>
    </source>
</evidence>
<dbReference type="NCBIfam" id="NF006766">
    <property type="entry name" value="PRK09288.1"/>
    <property type="match status" value="1"/>
</dbReference>
<dbReference type="EC" id="6.3.1.21" evidence="8"/>
<dbReference type="HAMAP" id="MF_01643">
    <property type="entry name" value="PurT"/>
    <property type="match status" value="1"/>
</dbReference>
<dbReference type="SUPFAM" id="SSF56059">
    <property type="entry name" value="Glutathione synthetase ATP-binding domain-like"/>
    <property type="match status" value="1"/>
</dbReference>
<dbReference type="GO" id="GO:0005524">
    <property type="term" value="F:ATP binding"/>
    <property type="evidence" value="ECO:0007669"/>
    <property type="project" value="UniProtKB-UniRule"/>
</dbReference>
<feature type="binding site" evidence="8">
    <location>
        <position position="268"/>
    </location>
    <ligand>
        <name>Mg(2+)</name>
        <dbReference type="ChEBI" id="CHEBI:18420"/>
    </ligand>
</feature>
<comment type="catalytic activity">
    <reaction evidence="8">
        <text>N(1)-(5-phospho-beta-D-ribosyl)glycinamide + formate + ATP = N(2)-formyl-N(1)-(5-phospho-beta-D-ribosyl)glycinamide + ADP + phosphate + H(+)</text>
        <dbReference type="Rhea" id="RHEA:24829"/>
        <dbReference type="ChEBI" id="CHEBI:15378"/>
        <dbReference type="ChEBI" id="CHEBI:15740"/>
        <dbReference type="ChEBI" id="CHEBI:30616"/>
        <dbReference type="ChEBI" id="CHEBI:43474"/>
        <dbReference type="ChEBI" id="CHEBI:143788"/>
        <dbReference type="ChEBI" id="CHEBI:147286"/>
        <dbReference type="ChEBI" id="CHEBI:456216"/>
        <dbReference type="EC" id="6.3.1.21"/>
    </reaction>
</comment>
<dbReference type="PROSITE" id="PS50975">
    <property type="entry name" value="ATP_GRASP"/>
    <property type="match status" value="1"/>
</dbReference>
<dbReference type="InterPro" id="IPR013815">
    <property type="entry name" value="ATP_grasp_subdomain_1"/>
</dbReference>
<keyword evidence="2 8" id="KW-0436">Ligase</keyword>
<comment type="subunit">
    <text evidence="1 8">Homodimer.</text>
</comment>
<evidence type="ECO:0000256" key="5">
    <source>
        <dbReference type="ARBA" id="ARBA00022755"/>
    </source>
</evidence>
<dbReference type="GO" id="GO:0004644">
    <property type="term" value="F:phosphoribosylglycinamide formyltransferase activity"/>
    <property type="evidence" value="ECO:0007669"/>
    <property type="project" value="UniProtKB-UniRule"/>
</dbReference>
<feature type="binding site" evidence="8">
    <location>
        <position position="280"/>
    </location>
    <ligand>
        <name>Mg(2+)</name>
        <dbReference type="ChEBI" id="CHEBI:18420"/>
    </ligand>
</feature>
<dbReference type="SUPFAM" id="SSF51246">
    <property type="entry name" value="Rudiment single hybrid motif"/>
    <property type="match status" value="1"/>
</dbReference>
<dbReference type="PANTHER" id="PTHR43055:SF1">
    <property type="entry name" value="FORMATE-DEPENDENT PHOSPHORIBOSYLGLYCINAMIDE FORMYLTRANSFERASE"/>
    <property type="match status" value="1"/>
</dbReference>
<keyword evidence="7 8" id="KW-0460">Magnesium</keyword>
<accession>A0A0L8A900</accession>
<dbReference type="Gene3D" id="3.30.1490.20">
    <property type="entry name" value="ATP-grasp fold, A domain"/>
    <property type="match status" value="1"/>
</dbReference>
<keyword evidence="6 8" id="KW-0067">ATP-binding</keyword>
<dbReference type="NCBIfam" id="TIGR01142">
    <property type="entry name" value="purT"/>
    <property type="match status" value="1"/>
</dbReference>
<dbReference type="InterPro" id="IPR011761">
    <property type="entry name" value="ATP-grasp"/>
</dbReference>
<feature type="binding site" evidence="8">
    <location>
        <position position="204"/>
    </location>
    <ligand>
        <name>ATP</name>
        <dbReference type="ChEBI" id="CHEBI:30616"/>
    </ligand>
</feature>
<reference evidence="10 11" key="1">
    <citation type="journal article" date="2012" name="J. Bacteriol.">
        <title>Genome sequence of a novel nicotine-degrading strain, Pseudomonas geniculata N1.</title>
        <authorList>
            <person name="Tang H."/>
            <person name="Yu H."/>
            <person name="Tai C."/>
            <person name="Huang K."/>
            <person name="Liu Y."/>
            <person name="Wang L."/>
            <person name="Yao Y."/>
            <person name="Wu G."/>
            <person name="Xu P."/>
        </authorList>
    </citation>
    <scope>NUCLEOTIDE SEQUENCE [LARGE SCALE GENOMIC DNA]</scope>
    <source>
        <strain evidence="10 11">N1</strain>
    </source>
</reference>
<feature type="binding site" evidence="8">
    <location>
        <position position="156"/>
    </location>
    <ligand>
        <name>ATP</name>
        <dbReference type="ChEBI" id="CHEBI:30616"/>
    </ligand>
</feature>
<dbReference type="Gene3D" id="3.40.50.20">
    <property type="match status" value="1"/>
</dbReference>
<dbReference type="FunFam" id="3.40.50.20:FF:000007">
    <property type="entry name" value="Formate-dependent phosphoribosylglycinamide formyltransferase"/>
    <property type="match status" value="1"/>
</dbReference>
<evidence type="ECO:0000256" key="6">
    <source>
        <dbReference type="ARBA" id="ARBA00022840"/>
    </source>
</evidence>
<dbReference type="GO" id="GO:0043815">
    <property type="term" value="F:phosphoribosylglycinamide formyltransferase 2 activity"/>
    <property type="evidence" value="ECO:0007669"/>
    <property type="project" value="UniProtKB-UniRule"/>
</dbReference>
<dbReference type="SUPFAM" id="SSF52440">
    <property type="entry name" value="PreATP-grasp domain"/>
    <property type="match status" value="1"/>
</dbReference>
<dbReference type="Pfam" id="PF21244">
    <property type="entry name" value="PurT_C"/>
    <property type="match status" value="1"/>
</dbReference>
<feature type="binding site" evidence="8">
    <location>
        <begin position="196"/>
        <end position="199"/>
    </location>
    <ligand>
        <name>ATP</name>
        <dbReference type="ChEBI" id="CHEBI:30616"/>
    </ligand>
</feature>
<comment type="caution">
    <text evidence="10">The sequence shown here is derived from an EMBL/GenBank/DDBJ whole genome shotgun (WGS) entry which is preliminary data.</text>
</comment>
<evidence type="ECO:0000256" key="3">
    <source>
        <dbReference type="ARBA" id="ARBA00022723"/>
    </source>
</evidence>
<dbReference type="FunFam" id="3.30.470.20:FF:000027">
    <property type="entry name" value="Formate-dependent phosphoribosylglycinamide formyltransferase"/>
    <property type="match status" value="1"/>
</dbReference>
<evidence type="ECO:0000313" key="10">
    <source>
        <dbReference type="EMBL" id="KOE98873.1"/>
    </source>
</evidence>
<keyword evidence="10" id="KW-0808">Transferase</keyword>
<keyword evidence="3 8" id="KW-0479">Metal-binding</keyword>
<comment type="pathway">
    <text evidence="8">Purine metabolism; IMP biosynthesis via de novo pathway; N(2)-formyl-N(1)-(5-phospho-D-ribosyl)glycinamide from N(1)-(5-phospho-D-ribosyl)glycinamide (formate route): step 1/1.</text>
</comment>
<dbReference type="RefSeq" id="WP_010483355.1">
    <property type="nucleotide sequence ID" value="NZ_AJLO02000024.1"/>
</dbReference>
<sequence length="395" mass="42314">MAKLGTPLSPSATRVLLLGSGELGKEVAIELQRLGVEVIAADRYADAPAMQVAHRSHVIDMLDAMALRALIAQEQPHLVVPEIEAIHTETLVQLEQEQGLRVIPTARAARLTMDREGIRRLAAETLGLPTSPYRFVDTEAEYRAAVAAIGLPCVVKPVMSSSGKGQSTLRSEADIAPAWEYAQTGGRAGAGRCIVEGFIDFDYEITLLTVRHAGGTSFCAPIGHLQKDGDYRESWQPQPMSSAALARAEEISRAITDDLGGWGLFGVELFVKGDEVWFSEVSPRPHDTGLVTLVSQELSEFALHARAILGLPIPVIRQSGPSASCALLAHGEGVPYFNNVAAALHVPDTAVRLFGKPSVHGHRRVGVTLARAETIDEARAIARDAADAIGVELRP</sequence>
<keyword evidence="4 8" id="KW-0547">Nucleotide-binding</keyword>
<dbReference type="Pfam" id="PF22660">
    <property type="entry name" value="RS_preATP-grasp-like"/>
    <property type="match status" value="1"/>
</dbReference>
<dbReference type="InterPro" id="IPR054350">
    <property type="entry name" value="PurT/PurK_preATP-grasp"/>
</dbReference>
<feature type="binding site" evidence="8">
    <location>
        <position position="287"/>
    </location>
    <ligand>
        <name>N(1)-(5-phospho-beta-D-ribosyl)glycinamide</name>
        <dbReference type="ChEBI" id="CHEBI:143788"/>
    </ligand>
</feature>
<feature type="binding site" evidence="8">
    <location>
        <begin position="363"/>
        <end position="364"/>
    </location>
    <ligand>
        <name>N(1)-(5-phospho-beta-D-ribosyl)glycinamide</name>
        <dbReference type="ChEBI" id="CHEBI:143788"/>
    </ligand>
</feature>
<dbReference type="FunFam" id="3.30.1490.20:FF:000013">
    <property type="entry name" value="Formate-dependent phosphoribosylglycinamide formyltransferase"/>
    <property type="match status" value="1"/>
</dbReference>
<dbReference type="EMBL" id="AJLO02000024">
    <property type="protein sequence ID" value="KOE98873.1"/>
    <property type="molecule type" value="Genomic_DNA"/>
</dbReference>
<dbReference type="UniPathway" id="UPA00074">
    <property type="reaction ID" value="UER00127"/>
</dbReference>
<dbReference type="AlphaFoldDB" id="A0A0L8A900"/>
<protein>
    <recommendedName>
        <fullName evidence="8">Formate-dependent phosphoribosylglycinamide formyltransferase</fullName>
        <ecNumber evidence="8">6.3.1.21</ecNumber>
    </recommendedName>
    <alternativeName>
        <fullName evidence="8">5'-phosphoribosylglycinamide transformylase 2</fullName>
    </alternativeName>
    <alternativeName>
        <fullName evidence="8">Formate-dependent GAR transformylase</fullName>
    </alternativeName>
    <alternativeName>
        <fullName evidence="8">GAR transformylase 2</fullName>
        <shortName evidence="8">GART 2</shortName>
    </alternativeName>
    <alternativeName>
        <fullName evidence="8">Non-folate glycinamide ribonucleotide transformylase</fullName>
    </alternativeName>
    <alternativeName>
        <fullName evidence="8">Phosphoribosylglycinamide formyltransferase 2</fullName>
    </alternativeName>
</protein>
<dbReference type="PANTHER" id="PTHR43055">
    <property type="entry name" value="FORMATE-DEPENDENT PHOSPHORIBOSYLGLYCINAMIDE FORMYLTRANSFERASE"/>
    <property type="match status" value="1"/>
</dbReference>
<evidence type="ECO:0000256" key="2">
    <source>
        <dbReference type="ARBA" id="ARBA00022598"/>
    </source>
</evidence>
<comment type="similarity">
    <text evidence="8">Belongs to the PurK/PurT family.</text>
</comment>
<comment type="function">
    <text evidence="8">Involved in the de novo purine biosynthesis. Catalyzes the transfer of formate to 5-phospho-ribosyl-glycinamide (GAR), producing 5-phospho-ribosyl-N-formylglycinamide (FGAR). Formate is provided by PurU via hydrolysis of 10-formyl-tetrahydrofolate.</text>
</comment>
<dbReference type="InterPro" id="IPR005862">
    <property type="entry name" value="PurT"/>
</dbReference>
<dbReference type="Gene3D" id="3.30.470.20">
    <property type="entry name" value="ATP-grasp fold, B domain"/>
    <property type="match status" value="1"/>
</dbReference>
<evidence type="ECO:0000256" key="7">
    <source>
        <dbReference type="ARBA" id="ARBA00022842"/>
    </source>
</evidence>
<dbReference type="InterPro" id="IPR048740">
    <property type="entry name" value="PurT_C"/>
</dbReference>
<dbReference type="OrthoDB" id="9804625at2"/>
<feature type="binding site" evidence="8">
    <location>
        <position position="115"/>
    </location>
    <ligand>
        <name>ATP</name>
        <dbReference type="ChEBI" id="CHEBI:30616"/>
    </ligand>
</feature>
<feature type="binding site" evidence="8">
    <location>
        <position position="82"/>
    </location>
    <ligand>
        <name>N(1)-(5-phospho-beta-D-ribosyl)glycinamide</name>
        <dbReference type="ChEBI" id="CHEBI:143788"/>
    </ligand>
</feature>
<feature type="binding site" evidence="8">
    <location>
        <begin position="22"/>
        <end position="23"/>
    </location>
    <ligand>
        <name>N(1)-(5-phospho-beta-D-ribosyl)glycinamide</name>
        <dbReference type="ChEBI" id="CHEBI:143788"/>
    </ligand>
</feature>
<dbReference type="InterPro" id="IPR011054">
    <property type="entry name" value="Rudment_hybrid_motif"/>
</dbReference>
<dbReference type="Proteomes" id="UP000036890">
    <property type="component" value="Unassembled WGS sequence"/>
</dbReference>
<dbReference type="GO" id="GO:0006189">
    <property type="term" value="P:'de novo' IMP biosynthetic process"/>
    <property type="evidence" value="ECO:0007669"/>
    <property type="project" value="UniProtKB-UniRule"/>
</dbReference>
<gene>
    <name evidence="8" type="primary">purT</name>
    <name evidence="10" type="ORF">W7K_10750</name>
</gene>